<gene>
    <name evidence="3" type="ordered locus">AF_0449</name>
</gene>
<dbReference type="KEGG" id="afu:AF_0449"/>
<dbReference type="PhylomeDB" id="O29800"/>
<dbReference type="eggNOG" id="arCOG02391">
    <property type="taxonomic scope" value="Archaea"/>
</dbReference>
<dbReference type="EnsemblBacteria" id="AAB90783">
    <property type="protein sequence ID" value="AAB90783"/>
    <property type="gene ID" value="AF_0449"/>
</dbReference>
<dbReference type="PANTHER" id="PTHR43228:SF1">
    <property type="entry name" value="TWO-COMPONENT RESPONSE REGULATOR ARR22"/>
    <property type="match status" value="1"/>
</dbReference>
<accession>O29800</accession>
<evidence type="ECO:0000313" key="4">
    <source>
        <dbReference type="Proteomes" id="UP000002199"/>
    </source>
</evidence>
<keyword evidence="1" id="KW-0597">Phosphoprotein</keyword>
<reference evidence="3 4" key="1">
    <citation type="journal article" date="1997" name="Nature">
        <title>The complete genome sequence of the hyperthermophilic, sulphate-reducing archaeon Archaeoglobus fulgidus.</title>
        <authorList>
            <person name="Klenk H.P."/>
            <person name="Clayton R.A."/>
            <person name="Tomb J."/>
            <person name="White O."/>
            <person name="Nelson K.E."/>
            <person name="Ketchum K.A."/>
            <person name="Dodson R.J."/>
            <person name="Gwinn M."/>
            <person name="Hickey E.K."/>
            <person name="Peterson J.D."/>
            <person name="Richardson D.L."/>
            <person name="Kerlavage A.R."/>
            <person name="Graham D.E."/>
            <person name="Kyrpides N.C."/>
            <person name="Fleischmann R.D."/>
            <person name="Quackenbush J."/>
            <person name="Lee N.H."/>
            <person name="Sutton G.G."/>
            <person name="Gill S."/>
            <person name="Kirkness E.F."/>
            <person name="Dougherty B.A."/>
            <person name="McKenney K."/>
            <person name="Adams M.D."/>
            <person name="Loftus B."/>
            <person name="Peterson S."/>
            <person name="Reich C.I."/>
            <person name="McNeil L.K."/>
            <person name="Badger J.H."/>
            <person name="Glodek A."/>
            <person name="Zhou L."/>
            <person name="Overbeek R."/>
            <person name="Gocayne J.D."/>
            <person name="Weidman J.F."/>
            <person name="McDonald L."/>
            <person name="Utterback T."/>
            <person name="Cotton M.D."/>
            <person name="Spriggs T."/>
            <person name="Artiach P."/>
            <person name="Kaine B.P."/>
            <person name="Sykes S.M."/>
            <person name="Sadow P.W."/>
            <person name="D'Andrea K.P."/>
            <person name="Bowman C."/>
            <person name="Fujii C."/>
            <person name="Garland S.A."/>
            <person name="Mason T.M."/>
            <person name="Olsen G.J."/>
            <person name="Fraser C.M."/>
            <person name="Smith H.O."/>
            <person name="Woese C.R."/>
            <person name="Venter J.C."/>
        </authorList>
    </citation>
    <scope>NUCLEOTIDE SEQUENCE [LARGE SCALE GENOMIC DNA]</scope>
    <source>
        <strain evidence="4">ATCC 49558 / DSM 4304 / JCM 9628 / NBRC 100126 / VC-16</strain>
    </source>
</reference>
<name>O29800_ARCFU</name>
<dbReference type="Gene3D" id="3.40.50.2300">
    <property type="match status" value="1"/>
</dbReference>
<dbReference type="PANTHER" id="PTHR43228">
    <property type="entry name" value="TWO-COMPONENT RESPONSE REGULATOR"/>
    <property type="match status" value="1"/>
</dbReference>
<dbReference type="InterPro" id="IPR052048">
    <property type="entry name" value="ST_Response_Regulator"/>
</dbReference>
<dbReference type="GO" id="GO:0000160">
    <property type="term" value="P:phosphorelay signal transduction system"/>
    <property type="evidence" value="ECO:0007669"/>
    <property type="project" value="InterPro"/>
</dbReference>
<keyword evidence="4" id="KW-1185">Reference proteome</keyword>
<dbReference type="PIR" id="A69306">
    <property type="entry name" value="A69306"/>
</dbReference>
<dbReference type="EMBL" id="AE000782">
    <property type="protein sequence ID" value="AAB90783.1"/>
    <property type="molecule type" value="Genomic_DNA"/>
</dbReference>
<protein>
    <submittedName>
        <fullName evidence="3">Response regulator</fullName>
    </submittedName>
</protein>
<proteinExistence type="predicted"/>
<dbReference type="HOGENOM" id="CLU_000445_69_15_2"/>
<evidence type="ECO:0000259" key="2">
    <source>
        <dbReference type="PROSITE" id="PS50110"/>
    </source>
</evidence>
<dbReference type="STRING" id="224325.AF_0449"/>
<evidence type="ECO:0000313" key="3">
    <source>
        <dbReference type="EMBL" id="AAB90783.1"/>
    </source>
</evidence>
<organism evidence="3 4">
    <name type="scientific">Archaeoglobus fulgidus (strain ATCC 49558 / DSM 4304 / JCM 9628 / NBRC 100126 / VC-16)</name>
    <dbReference type="NCBI Taxonomy" id="224325"/>
    <lineage>
        <taxon>Archaea</taxon>
        <taxon>Methanobacteriati</taxon>
        <taxon>Methanobacteriota</taxon>
        <taxon>Archaeoglobi</taxon>
        <taxon>Archaeoglobales</taxon>
        <taxon>Archaeoglobaceae</taxon>
        <taxon>Archaeoglobus</taxon>
    </lineage>
</organism>
<dbReference type="CDD" id="cd17546">
    <property type="entry name" value="REC_hyHK_CKI1_RcsC-like"/>
    <property type="match status" value="1"/>
</dbReference>
<dbReference type="InterPro" id="IPR011006">
    <property type="entry name" value="CheY-like_superfamily"/>
</dbReference>
<feature type="domain" description="Response regulatory" evidence="2">
    <location>
        <begin position="12"/>
        <end position="124"/>
    </location>
</feature>
<dbReference type="AlphaFoldDB" id="O29800"/>
<dbReference type="PROSITE" id="PS50110">
    <property type="entry name" value="RESPONSE_REGULATORY"/>
    <property type="match status" value="1"/>
</dbReference>
<dbReference type="SMART" id="SM00448">
    <property type="entry name" value="REC"/>
    <property type="match status" value="1"/>
</dbReference>
<dbReference type="SUPFAM" id="SSF52172">
    <property type="entry name" value="CheY-like"/>
    <property type="match status" value="1"/>
</dbReference>
<evidence type="ECO:0000256" key="1">
    <source>
        <dbReference type="PROSITE-ProRule" id="PRU00169"/>
    </source>
</evidence>
<dbReference type="PaxDb" id="224325-AF_0449"/>
<sequence length="125" mass="14071">MKKGGDAVNKRRVMVVEDDSAVLETVQIMLGDKYEIIPATNGEEAVKKYKMFKPDVVLMDVMMPVMDGVEATKEIKKIDPQAKIIGLTAYARKKGKELLDAGALEVVEKPFTRRQLIEVIEKYLE</sequence>
<feature type="modified residue" description="4-aspartylphosphate" evidence="1">
    <location>
        <position position="60"/>
    </location>
</feature>
<dbReference type="Proteomes" id="UP000002199">
    <property type="component" value="Chromosome"/>
</dbReference>
<dbReference type="Pfam" id="PF00072">
    <property type="entry name" value="Response_reg"/>
    <property type="match status" value="1"/>
</dbReference>
<dbReference type="InterPro" id="IPR001789">
    <property type="entry name" value="Sig_transdc_resp-reg_receiver"/>
</dbReference>